<dbReference type="NCBIfam" id="NF047421">
    <property type="entry name" value="YfmH_fam"/>
    <property type="match status" value="1"/>
</dbReference>
<evidence type="ECO:0000259" key="2">
    <source>
        <dbReference type="Pfam" id="PF05193"/>
    </source>
</evidence>
<dbReference type="EMBL" id="FOBL01000010">
    <property type="protein sequence ID" value="SEL78502.1"/>
    <property type="molecule type" value="Genomic_DNA"/>
</dbReference>
<dbReference type="STRING" id="426703.SAMN04488100_11071"/>
<keyword evidence="6" id="KW-1185">Reference proteome</keyword>
<dbReference type="InterPro" id="IPR007863">
    <property type="entry name" value="Peptidase_M16_C"/>
</dbReference>
<dbReference type="InterPro" id="IPR011765">
    <property type="entry name" value="Pept_M16_N"/>
</dbReference>
<evidence type="ECO:0000259" key="1">
    <source>
        <dbReference type="Pfam" id="PF00675"/>
    </source>
</evidence>
<dbReference type="InterPro" id="IPR050361">
    <property type="entry name" value="MPP/UQCRC_Complex"/>
</dbReference>
<feature type="domain" description="Peptidase M16 C-terminal" evidence="2">
    <location>
        <begin position="181"/>
        <end position="345"/>
    </location>
</feature>
<evidence type="ECO:0000313" key="6">
    <source>
        <dbReference type="Proteomes" id="UP000321425"/>
    </source>
</evidence>
<feature type="domain" description="Peptidase M16 N-terminal" evidence="1">
    <location>
        <begin position="63"/>
        <end position="175"/>
    </location>
</feature>
<dbReference type="PANTHER" id="PTHR11851">
    <property type="entry name" value="METALLOPROTEASE"/>
    <property type="match status" value="1"/>
</dbReference>
<sequence length="430" mass="49428">MDIKTYAELNEVIYSERLKNGLTVKLVPKSDYNSVYAVLFTEYGSIDHRFIPRGEREYHAFPYGVAHFLEHKLFETRKGDISQVFSSQGASVNAYTSNTKTAFLCSFTTNGRQNIETLLDFIQDPFFSHQSVEDEKSIISQEIQMYKDDPEWALTQGLIENLYPEHPVRIDVAGTTESVQSVTVEMLKQNYQTFYHPDNMQMIIVGNIDPAETLQWIKDNQTKKVFPLPMKIERRIKTEAKEPITKSREVHLTVNLAKVSVGVKGHYYKLNEREAFRHVICMEIILDLLFGETSATYLSLYNDNLIDDSFSYDYVFERGFDYVSIGGDSRNPEELAGSIQNILLNTGLNPDLTFGHYSIVKKKLIGEYIQDLNSLGYIAHQFIDLPSDKVSVFDYLSVLKSITFEELKVVAEDYFKSERISVFTVKPKMD</sequence>
<evidence type="ECO:0000313" key="5">
    <source>
        <dbReference type="Proteomes" id="UP000198548"/>
    </source>
</evidence>
<evidence type="ECO:0000313" key="3">
    <source>
        <dbReference type="EMBL" id="GEK89278.1"/>
    </source>
</evidence>
<dbReference type="EMBL" id="BJUX01000012">
    <property type="protein sequence ID" value="GEK89278.1"/>
    <property type="molecule type" value="Genomic_DNA"/>
</dbReference>
<accession>A0A1H7T0Q8</accession>
<dbReference type="Gene3D" id="3.30.830.10">
    <property type="entry name" value="Metalloenzyme, LuxS/M16 peptidase-like"/>
    <property type="match status" value="2"/>
</dbReference>
<dbReference type="PANTHER" id="PTHR11851:SF134">
    <property type="entry name" value="ZINC-DEPENDENT PROTEASE"/>
    <property type="match status" value="1"/>
</dbReference>
<protein>
    <submittedName>
        <fullName evidence="3">Peptidase M16</fullName>
    </submittedName>
    <submittedName>
        <fullName evidence="4">Predicted Zn-dependent peptidase</fullName>
    </submittedName>
</protein>
<dbReference type="SUPFAM" id="SSF63411">
    <property type="entry name" value="LuxS/MPP-like metallohydrolase"/>
    <property type="match status" value="2"/>
</dbReference>
<dbReference type="GO" id="GO:0046872">
    <property type="term" value="F:metal ion binding"/>
    <property type="evidence" value="ECO:0007669"/>
    <property type="project" value="InterPro"/>
</dbReference>
<dbReference type="OrthoDB" id="9811314at2"/>
<dbReference type="Proteomes" id="UP000198548">
    <property type="component" value="Unassembled WGS sequence"/>
</dbReference>
<reference evidence="4 5" key="1">
    <citation type="submission" date="2016-10" db="EMBL/GenBank/DDBJ databases">
        <authorList>
            <person name="de Groot N.N."/>
        </authorList>
    </citation>
    <scope>NUCLEOTIDE SEQUENCE [LARGE SCALE GENOMIC DNA]</scope>
    <source>
        <strain evidence="4 5">DSM 19182</strain>
    </source>
</reference>
<proteinExistence type="predicted"/>
<reference evidence="3 6" key="2">
    <citation type="submission" date="2019-07" db="EMBL/GenBank/DDBJ databases">
        <title>Whole genome shotgun sequence of Alkalibacterium putridalgicola NBRC 103243.</title>
        <authorList>
            <person name="Hosoyama A."/>
            <person name="Uohara A."/>
            <person name="Ohji S."/>
            <person name="Ichikawa N."/>
        </authorList>
    </citation>
    <scope>NUCLEOTIDE SEQUENCE [LARGE SCALE GENOMIC DNA]</scope>
    <source>
        <strain evidence="3 6">NBRC 103243</strain>
    </source>
</reference>
<dbReference type="Pfam" id="PF05193">
    <property type="entry name" value="Peptidase_M16_C"/>
    <property type="match status" value="1"/>
</dbReference>
<dbReference type="InterPro" id="IPR011249">
    <property type="entry name" value="Metalloenz_LuxS/M16"/>
</dbReference>
<dbReference type="Pfam" id="PF00675">
    <property type="entry name" value="Peptidase_M16"/>
    <property type="match status" value="1"/>
</dbReference>
<dbReference type="RefSeq" id="WP_091487715.1">
    <property type="nucleotide sequence ID" value="NZ_BJUX01000012.1"/>
</dbReference>
<gene>
    <name evidence="3" type="ORF">APU01nite_13170</name>
    <name evidence="4" type="ORF">SAMN04488100_11071</name>
</gene>
<name>A0A1H7T0Q8_9LACT</name>
<dbReference type="AlphaFoldDB" id="A0A1H7T0Q8"/>
<organism evidence="4 5">
    <name type="scientific">Alkalibacterium putridalgicola</name>
    <dbReference type="NCBI Taxonomy" id="426703"/>
    <lineage>
        <taxon>Bacteria</taxon>
        <taxon>Bacillati</taxon>
        <taxon>Bacillota</taxon>
        <taxon>Bacilli</taxon>
        <taxon>Lactobacillales</taxon>
        <taxon>Carnobacteriaceae</taxon>
        <taxon>Alkalibacterium</taxon>
    </lineage>
</organism>
<dbReference type="Proteomes" id="UP000321425">
    <property type="component" value="Unassembled WGS sequence"/>
</dbReference>
<evidence type="ECO:0000313" key="4">
    <source>
        <dbReference type="EMBL" id="SEL78502.1"/>
    </source>
</evidence>